<dbReference type="GO" id="GO:0006508">
    <property type="term" value="P:proteolysis"/>
    <property type="evidence" value="ECO:0007669"/>
    <property type="project" value="UniProtKB-KW"/>
</dbReference>
<dbReference type="PRINTS" id="PR00792">
    <property type="entry name" value="PEPSIN"/>
</dbReference>
<protein>
    <submittedName>
        <fullName evidence="3">Lysosomal aspartic protease</fullName>
    </submittedName>
</protein>
<keyword evidence="2 3" id="KW-0645">Protease</keyword>
<evidence type="ECO:0000313" key="3">
    <source>
        <dbReference type="EMBL" id="KAG5441585.1"/>
    </source>
</evidence>
<accession>A0A419PXN2</accession>
<keyword evidence="2" id="KW-0378">Hydrolase</keyword>
<dbReference type="SUPFAM" id="SSF50630">
    <property type="entry name" value="Acid proteases"/>
    <property type="match status" value="1"/>
</dbReference>
<dbReference type="GO" id="GO:0004190">
    <property type="term" value="F:aspartic-type endopeptidase activity"/>
    <property type="evidence" value="ECO:0007669"/>
    <property type="project" value="UniProtKB-KW"/>
</dbReference>
<evidence type="ECO:0000256" key="2">
    <source>
        <dbReference type="RuleBase" id="RU000454"/>
    </source>
</evidence>
<gene>
    <name evidence="3" type="ORF">CSKR_113171</name>
</gene>
<dbReference type="OrthoDB" id="5839471at2759"/>
<name>A0A419PXN2_CLOSI</name>
<comment type="similarity">
    <text evidence="1 2">Belongs to the peptidase A1 family.</text>
</comment>
<dbReference type="InParanoid" id="A0A419PXN2"/>
<proteinExistence type="inferred from homology"/>
<dbReference type="InterPro" id="IPR021109">
    <property type="entry name" value="Peptidase_aspartic_dom_sf"/>
</dbReference>
<dbReference type="PANTHER" id="PTHR47966:SF51">
    <property type="entry name" value="BETA-SITE APP-CLEAVING ENZYME, ISOFORM A-RELATED"/>
    <property type="match status" value="1"/>
</dbReference>
<dbReference type="InterPro" id="IPR001969">
    <property type="entry name" value="Aspartic_peptidase_AS"/>
</dbReference>
<reference evidence="3 4" key="2">
    <citation type="journal article" date="2021" name="Genomics">
        <title>High-quality reference genome for Clonorchis sinensis.</title>
        <authorList>
            <person name="Young N.D."/>
            <person name="Stroehlein A.J."/>
            <person name="Kinkar L."/>
            <person name="Wang T."/>
            <person name="Sohn W.M."/>
            <person name="Chang B.C.H."/>
            <person name="Kaur P."/>
            <person name="Weisz D."/>
            <person name="Dudchenko O."/>
            <person name="Aiden E.L."/>
            <person name="Korhonen P.K."/>
            <person name="Gasser R.B."/>
        </authorList>
    </citation>
    <scope>NUCLEOTIDE SEQUENCE [LARGE SCALE GENOMIC DNA]</scope>
    <source>
        <strain evidence="3">Cs-k2</strain>
    </source>
</reference>
<dbReference type="PROSITE" id="PS51767">
    <property type="entry name" value="PEPTIDASE_A1"/>
    <property type="match status" value="1"/>
</dbReference>
<dbReference type="EMBL" id="NIRI02000077">
    <property type="protein sequence ID" value="KAG5441585.1"/>
    <property type="molecule type" value="Genomic_DNA"/>
</dbReference>
<dbReference type="Gene3D" id="2.40.70.10">
    <property type="entry name" value="Acid Proteases"/>
    <property type="match status" value="2"/>
</dbReference>
<reference evidence="3 4" key="1">
    <citation type="journal article" date="2018" name="Biotechnol. Adv.">
        <title>Improved genomic resources and new bioinformatic workflow for the carcinogenic parasite Clonorchis sinensis: Biotechnological implications.</title>
        <authorList>
            <person name="Wang D."/>
            <person name="Korhonen P.K."/>
            <person name="Gasser R.B."/>
            <person name="Young N.D."/>
        </authorList>
    </citation>
    <scope>NUCLEOTIDE SEQUENCE [LARGE SCALE GENOMIC DNA]</scope>
    <source>
        <strain evidence="3">Cs-k2</strain>
    </source>
</reference>
<dbReference type="Pfam" id="PF00026">
    <property type="entry name" value="Asp"/>
    <property type="match status" value="1"/>
</dbReference>
<dbReference type="AlphaFoldDB" id="A0A419PXN2"/>
<evidence type="ECO:0000256" key="1">
    <source>
        <dbReference type="ARBA" id="ARBA00007447"/>
    </source>
</evidence>
<dbReference type="InterPro" id="IPR033121">
    <property type="entry name" value="PEPTIDASE_A1"/>
</dbReference>
<keyword evidence="2" id="KW-0064">Aspartyl protease</keyword>
<sequence>MRINSNEMSGQCSESHCIPGAQYLCTITIEQTVFHMLLDTGSTSIWVPSDRVDRRLWVNKNVLNTAQATSLLVGRDIFHQQYAAGGVGGMKATVHMNFGGMLIRNVPFGLVMGGDENVYCHPFDGIIGLGRRPIFPENTNPFFHFVNQQGLMSRRFGFYFQDNGGSFLMGDNLERLISGPVTYIHVAEGPYWKTRVDWIFISKTGFRTEDHTIFDTGSNGIDLPGDIHMMINKVLGIWRIMQDDYVFDCGMLPFLPPIAFQIQGKRFQIMPRQYTKKTTNGKGTMCCTRFRNTTFNSPVGIVLGMSFLHSFQLIFDDHLGRVGFFARPGRSVIF</sequence>
<dbReference type="PROSITE" id="PS00141">
    <property type="entry name" value="ASP_PROTEASE"/>
    <property type="match status" value="1"/>
</dbReference>
<dbReference type="PANTHER" id="PTHR47966">
    <property type="entry name" value="BETA-SITE APP-CLEAVING ENZYME, ISOFORM A-RELATED"/>
    <property type="match status" value="1"/>
</dbReference>
<keyword evidence="4" id="KW-1185">Reference proteome</keyword>
<dbReference type="STRING" id="79923.A0A419PXN2"/>
<comment type="caution">
    <text evidence="3">The sequence shown here is derived from an EMBL/GenBank/DDBJ whole genome shotgun (WGS) entry which is preliminary data.</text>
</comment>
<dbReference type="Proteomes" id="UP000286415">
    <property type="component" value="Unassembled WGS sequence"/>
</dbReference>
<evidence type="ECO:0000313" key="4">
    <source>
        <dbReference type="Proteomes" id="UP000286415"/>
    </source>
</evidence>
<organism evidence="3 4">
    <name type="scientific">Clonorchis sinensis</name>
    <name type="common">Chinese liver fluke</name>
    <dbReference type="NCBI Taxonomy" id="79923"/>
    <lineage>
        <taxon>Eukaryota</taxon>
        <taxon>Metazoa</taxon>
        <taxon>Spiralia</taxon>
        <taxon>Lophotrochozoa</taxon>
        <taxon>Platyhelminthes</taxon>
        <taxon>Trematoda</taxon>
        <taxon>Digenea</taxon>
        <taxon>Opisthorchiida</taxon>
        <taxon>Opisthorchiata</taxon>
        <taxon>Opisthorchiidae</taxon>
        <taxon>Clonorchis</taxon>
    </lineage>
</organism>
<dbReference type="InterPro" id="IPR001461">
    <property type="entry name" value="Aspartic_peptidase_A1"/>
</dbReference>